<keyword evidence="3 5" id="KW-0067">ATP-binding</keyword>
<dbReference type="PANTHER" id="PTHR42711:SF15">
    <property type="entry name" value="ABC-TYPE MULTIDRUG TRANSPORT SYSTEM, ATPASE COMPONENT"/>
    <property type="match status" value="1"/>
</dbReference>
<keyword evidence="1" id="KW-0813">Transport</keyword>
<dbReference type="Proteomes" id="UP000198611">
    <property type="component" value="Unassembled WGS sequence"/>
</dbReference>
<evidence type="ECO:0000256" key="2">
    <source>
        <dbReference type="ARBA" id="ARBA00022741"/>
    </source>
</evidence>
<proteinExistence type="predicted"/>
<dbReference type="OrthoDB" id="9775490at2"/>
<dbReference type="PROSITE" id="PS50893">
    <property type="entry name" value="ABC_TRANSPORTER_2"/>
    <property type="match status" value="1"/>
</dbReference>
<evidence type="ECO:0000259" key="4">
    <source>
        <dbReference type="PROSITE" id="PS50893"/>
    </source>
</evidence>
<gene>
    <name evidence="5" type="ORF">SAMN05660831_00987</name>
</gene>
<dbReference type="Pfam" id="PF00005">
    <property type="entry name" value="ABC_tran"/>
    <property type="match status" value="1"/>
</dbReference>
<reference evidence="5 6" key="1">
    <citation type="submission" date="2016-10" db="EMBL/GenBank/DDBJ databases">
        <authorList>
            <person name="de Groot N.N."/>
        </authorList>
    </citation>
    <scope>NUCLEOTIDE SEQUENCE [LARGE SCALE GENOMIC DNA]</scope>
    <source>
        <strain evidence="5 6">HL3</strain>
    </source>
</reference>
<protein>
    <submittedName>
        <fullName evidence="5">ABC-2 type transport system ATP-binding protein</fullName>
    </submittedName>
</protein>
<dbReference type="InterPro" id="IPR003439">
    <property type="entry name" value="ABC_transporter-like_ATP-bd"/>
</dbReference>
<evidence type="ECO:0000256" key="3">
    <source>
        <dbReference type="ARBA" id="ARBA00022840"/>
    </source>
</evidence>
<evidence type="ECO:0000313" key="5">
    <source>
        <dbReference type="EMBL" id="SFD17116.1"/>
    </source>
</evidence>
<feature type="domain" description="ABC transporter" evidence="4">
    <location>
        <begin position="6"/>
        <end position="237"/>
    </location>
</feature>
<dbReference type="SUPFAM" id="SSF52540">
    <property type="entry name" value="P-loop containing nucleoside triphosphate hydrolases"/>
    <property type="match status" value="1"/>
</dbReference>
<dbReference type="PANTHER" id="PTHR42711">
    <property type="entry name" value="ABC TRANSPORTER ATP-BINDING PROTEIN"/>
    <property type="match status" value="1"/>
</dbReference>
<dbReference type="Gene3D" id="3.40.50.300">
    <property type="entry name" value="P-loop containing nucleotide triphosphate hydrolases"/>
    <property type="match status" value="1"/>
</dbReference>
<dbReference type="GO" id="GO:0016887">
    <property type="term" value="F:ATP hydrolysis activity"/>
    <property type="evidence" value="ECO:0007669"/>
    <property type="project" value="InterPro"/>
</dbReference>
<sequence>MTIPAVTMEGVAKDYPGGRTGLAGVDLAIPEGAFFGLLGPNGAGKTTLIGLLTSLLRHQAGTIRVFGHDVVRQPVAARRLIGLVPQEVNFNSFEPVGEIVETQAAYYGLSPRQARQRTGEVLARLGLADRRHQTAWGLSGGLKRRLMLARALVHQPRLLVLDEPTAGLDLAARHDLWALLRELNADGVTILLTTHYLEEAEELCRELAIIDGGELIARGTTGDLLRSLDHQTLVLELAVPTAELPVLADAAVRRVDDHTLELDIPRGTPVNQPLADLHRQGVTVAGLRNRSNRLEALFLELTGGGQA</sequence>
<dbReference type="RefSeq" id="WP_093427641.1">
    <property type="nucleotide sequence ID" value="NZ_FOMJ01000002.1"/>
</dbReference>
<name>A0A1I1Q4N2_9GAMM</name>
<dbReference type="InterPro" id="IPR027417">
    <property type="entry name" value="P-loop_NTPase"/>
</dbReference>
<keyword evidence="2" id="KW-0547">Nucleotide-binding</keyword>
<dbReference type="AlphaFoldDB" id="A0A1I1Q4N2"/>
<dbReference type="STRING" id="1123397.SAMN05660831_00987"/>
<evidence type="ECO:0000256" key="1">
    <source>
        <dbReference type="ARBA" id="ARBA00022448"/>
    </source>
</evidence>
<keyword evidence="6" id="KW-1185">Reference proteome</keyword>
<dbReference type="SMART" id="SM00382">
    <property type="entry name" value="AAA"/>
    <property type="match status" value="1"/>
</dbReference>
<accession>A0A1I1Q4N2</accession>
<dbReference type="GO" id="GO:0005524">
    <property type="term" value="F:ATP binding"/>
    <property type="evidence" value="ECO:0007669"/>
    <property type="project" value="UniProtKB-KW"/>
</dbReference>
<dbReference type="InterPro" id="IPR003593">
    <property type="entry name" value="AAA+_ATPase"/>
</dbReference>
<dbReference type="EMBL" id="FOMJ01000002">
    <property type="protein sequence ID" value="SFD17116.1"/>
    <property type="molecule type" value="Genomic_DNA"/>
</dbReference>
<evidence type="ECO:0000313" key="6">
    <source>
        <dbReference type="Proteomes" id="UP000198611"/>
    </source>
</evidence>
<organism evidence="5 6">
    <name type="scientific">Thiohalospira halophila DSM 15071</name>
    <dbReference type="NCBI Taxonomy" id="1123397"/>
    <lineage>
        <taxon>Bacteria</taxon>
        <taxon>Pseudomonadati</taxon>
        <taxon>Pseudomonadota</taxon>
        <taxon>Gammaproteobacteria</taxon>
        <taxon>Thiohalospirales</taxon>
        <taxon>Thiohalospiraceae</taxon>
        <taxon>Thiohalospira</taxon>
    </lineage>
</organism>
<dbReference type="InterPro" id="IPR050763">
    <property type="entry name" value="ABC_transporter_ATP-binding"/>
</dbReference>